<evidence type="ECO:0000313" key="3">
    <source>
        <dbReference type="EMBL" id="OTP17160.1"/>
    </source>
</evidence>
<proteinExistence type="predicted"/>
<dbReference type="InterPro" id="IPR050523">
    <property type="entry name" value="AKR_Detox_Biosynth"/>
</dbReference>
<evidence type="ECO:0000313" key="4">
    <source>
        <dbReference type="EMBL" id="WYJ90766.1"/>
    </source>
</evidence>
<feature type="domain" description="NADP-dependent oxidoreductase" evidence="2">
    <location>
        <begin position="14"/>
        <end position="276"/>
    </location>
</feature>
<keyword evidence="5" id="KW-1185">Reference proteome</keyword>
<keyword evidence="1" id="KW-0560">Oxidoreductase</keyword>
<dbReference type="InterPro" id="IPR023210">
    <property type="entry name" value="NADP_OxRdtase_dom"/>
</dbReference>
<dbReference type="Gene3D" id="3.20.20.100">
    <property type="entry name" value="NADP-dependent oxidoreductase domain"/>
    <property type="match status" value="1"/>
</dbReference>
<dbReference type="RefSeq" id="WP_212647185.1">
    <property type="nucleotide sequence ID" value="NZ_CP147247.1"/>
</dbReference>
<organism evidence="3">
    <name type="scientific">Candidatus Enterococcus clewellii</name>
    <dbReference type="NCBI Taxonomy" id="1834193"/>
    <lineage>
        <taxon>Bacteria</taxon>
        <taxon>Bacillati</taxon>
        <taxon>Bacillota</taxon>
        <taxon>Bacilli</taxon>
        <taxon>Lactobacillales</taxon>
        <taxon>Enterococcaceae</taxon>
        <taxon>Enterococcus</taxon>
    </lineage>
</organism>
<reference evidence="4" key="2">
    <citation type="submission" date="2017-05" db="EMBL/GenBank/DDBJ databases">
        <authorList>
            <consortium name="The Broad Institute Genomics Platform"/>
            <consortium name="The Broad Institute Genomic Center for Infectious Diseases"/>
            <person name="Earl A."/>
            <person name="Manson A."/>
            <person name="Schwartman J."/>
            <person name="Gilmore M."/>
            <person name="Abouelleil A."/>
            <person name="Cao P."/>
            <person name="Chapman S."/>
            <person name="Cusick C."/>
            <person name="Shea T."/>
            <person name="Young S."/>
            <person name="Neafsey D."/>
            <person name="Nusbaum C."/>
            <person name="Birren B."/>
        </authorList>
    </citation>
    <scope>NUCLEOTIDE SEQUENCE</scope>
    <source>
        <strain evidence="4">9E7_DIV0242</strain>
    </source>
</reference>
<dbReference type="Proteomes" id="UP000195141">
    <property type="component" value="Chromosome"/>
</dbReference>
<reference evidence="4" key="3">
    <citation type="submission" date="2024-03" db="EMBL/GenBank/DDBJ databases">
        <title>The Genome Sequence of Enterococcus sp. DIV0242b.</title>
        <authorList>
            <consortium name="The Broad Institute Genomics Platform"/>
            <consortium name="The Broad Institute Microbial Omics Core"/>
            <consortium name="The Broad Institute Genomic Center for Infectious Diseases"/>
            <person name="Earl A."/>
            <person name="Manson A."/>
            <person name="Gilmore M."/>
            <person name="Schwartman J."/>
            <person name="Shea T."/>
            <person name="Abouelleil A."/>
            <person name="Cao P."/>
            <person name="Chapman S."/>
            <person name="Cusick C."/>
            <person name="Young S."/>
            <person name="Neafsey D."/>
            <person name="Nusbaum C."/>
            <person name="Birren B."/>
        </authorList>
    </citation>
    <scope>NUCLEOTIDE SEQUENCE</scope>
    <source>
        <strain evidence="4">9E7_DIV0242</strain>
    </source>
</reference>
<dbReference type="SUPFAM" id="SSF51430">
    <property type="entry name" value="NAD(P)-linked oxidoreductase"/>
    <property type="match status" value="1"/>
</dbReference>
<dbReference type="GO" id="GO:0016491">
    <property type="term" value="F:oxidoreductase activity"/>
    <property type="evidence" value="ECO:0007669"/>
    <property type="project" value="UniProtKB-KW"/>
</dbReference>
<dbReference type="PANTHER" id="PTHR43364:SF4">
    <property type="entry name" value="NAD(P)-LINKED OXIDOREDUCTASE SUPERFAMILY PROTEIN"/>
    <property type="match status" value="1"/>
</dbReference>
<dbReference type="InterPro" id="IPR036812">
    <property type="entry name" value="NAD(P)_OxRdtase_dom_sf"/>
</dbReference>
<protein>
    <recommendedName>
        <fullName evidence="2">NADP-dependent oxidoreductase domain-containing protein</fullName>
    </recommendedName>
</protein>
<dbReference type="EMBL" id="NGMM01000002">
    <property type="protein sequence ID" value="OTP17160.1"/>
    <property type="molecule type" value="Genomic_DNA"/>
</dbReference>
<sequence length="298" mass="33205">MQVTTIGSTLTVSRIGLGAINFGTKISEPDAFSLMNEYVGLGGNFIDTANNYAVWNGGDGGESERTIGMWLAQRNDREKLVIATKLGALSTSSGKGFSNMEGLSRETILRAVDRSLNHLQTTIDLLYLHVDDFATPQEETMGTLAELVEQGLIKELGCSNFFSWRTERARQICQQFDWPFFSAIQQRYSYLSPVMDAELFPQVALNADMKSYLTEHPELRLVAYSPLLKGQYNTSEILNPVYDTAANRQKLEQLLATEKNPNRWVLDQLTNEFGGSVALLTTSSLQHLKEAMGPVREC</sequence>
<evidence type="ECO:0000256" key="1">
    <source>
        <dbReference type="ARBA" id="ARBA00023002"/>
    </source>
</evidence>
<accession>A0A242K9D3</accession>
<reference evidence="3" key="1">
    <citation type="submission" date="2017-05" db="EMBL/GenBank/DDBJ databases">
        <title>The Genome Sequence of Enterococcus sp. 9E7_DIV0242.</title>
        <authorList>
            <consortium name="The Broad Institute Genomics Platform"/>
            <consortium name="The Broad Institute Genomic Center for Infectious Diseases"/>
            <person name="Earl A."/>
            <person name="Manson A."/>
            <person name="Schwartman J."/>
            <person name="Gilmore M."/>
            <person name="Abouelleil A."/>
            <person name="Cao P."/>
            <person name="Chapman S."/>
            <person name="Cusick C."/>
            <person name="Shea T."/>
            <person name="Young S."/>
            <person name="Neafsey D."/>
            <person name="Nusbaum C."/>
            <person name="Birren B."/>
        </authorList>
    </citation>
    <scope>NUCLEOTIDE SEQUENCE [LARGE SCALE GENOMIC DNA]</scope>
    <source>
        <strain evidence="3">9E7_DIV0242</strain>
    </source>
</reference>
<name>A0A242K9D3_9ENTE</name>
<evidence type="ECO:0000259" key="2">
    <source>
        <dbReference type="Pfam" id="PF00248"/>
    </source>
</evidence>
<dbReference type="AlphaFoldDB" id="A0A242K9D3"/>
<evidence type="ECO:0000313" key="5">
    <source>
        <dbReference type="Proteomes" id="UP000195141"/>
    </source>
</evidence>
<dbReference type="EMBL" id="CP147247">
    <property type="protein sequence ID" value="WYJ90766.1"/>
    <property type="molecule type" value="Genomic_DNA"/>
</dbReference>
<dbReference type="Pfam" id="PF00248">
    <property type="entry name" value="Aldo_ket_red"/>
    <property type="match status" value="1"/>
</dbReference>
<dbReference type="PANTHER" id="PTHR43364">
    <property type="entry name" value="NADH-SPECIFIC METHYLGLYOXAL REDUCTASE-RELATED"/>
    <property type="match status" value="1"/>
</dbReference>
<gene>
    <name evidence="3" type="ORF">A5888_001298</name>
    <name evidence="4" type="ORF">A5888_002534</name>
</gene>